<name>A0ABM5QPC3_9CORY</name>
<dbReference type="RefSeq" id="WP_038606484.1">
    <property type="nucleotide sequence ID" value="NZ_CP008944.1"/>
</dbReference>
<dbReference type="InterPro" id="IPR058323">
    <property type="entry name" value="DUF8010"/>
</dbReference>
<dbReference type="PIRSF" id="PIRSF012637">
    <property type="entry name" value="UCP012637"/>
    <property type="match status" value="1"/>
</dbReference>
<protein>
    <submittedName>
        <fullName evidence="3">Uncharacterized protein</fullName>
    </submittedName>
</protein>
<dbReference type="EMBL" id="CP008944">
    <property type="protein sequence ID" value="AIG64580.1"/>
    <property type="molecule type" value="Genomic_DNA"/>
</dbReference>
<dbReference type="InterPro" id="IPR016601">
    <property type="entry name" value="UCP012637"/>
</dbReference>
<evidence type="ECO:0000259" key="2">
    <source>
        <dbReference type="Pfam" id="PF26572"/>
    </source>
</evidence>
<accession>A0ABM5QPC3</accession>
<dbReference type="InterPro" id="IPR058498">
    <property type="entry name" value="DUF8185"/>
</dbReference>
<evidence type="ECO:0000313" key="3">
    <source>
        <dbReference type="EMBL" id="AIG64580.1"/>
    </source>
</evidence>
<reference evidence="3 4" key="1">
    <citation type="submission" date="2014-07" db="EMBL/GenBank/DDBJ databases">
        <title>Complete genome sequence of Corynebacterium atypicum DSM 44849: identifiction of the mycolic acid biosynthesis genes.</title>
        <authorList>
            <person name="Tippelt A."/>
            <person name="Mollmann S."/>
            <person name="Albersmeier A."/>
            <person name="Jaenicke S."/>
            <person name="Ruckert C."/>
            <person name="Tauch A."/>
        </authorList>
    </citation>
    <scope>NUCLEOTIDE SEQUENCE [LARGE SCALE GENOMIC DNA]</scope>
    <source>
        <strain evidence="3 4">R2070</strain>
    </source>
</reference>
<feature type="domain" description="DUF8010" evidence="1">
    <location>
        <begin position="16"/>
        <end position="103"/>
    </location>
</feature>
<gene>
    <name evidence="3" type="ORF">CATYP_08300</name>
</gene>
<dbReference type="Pfam" id="PF26572">
    <property type="entry name" value="DUF8185"/>
    <property type="match status" value="1"/>
</dbReference>
<evidence type="ECO:0000259" key="1">
    <source>
        <dbReference type="Pfam" id="PF26035"/>
    </source>
</evidence>
<keyword evidence="4" id="KW-1185">Reference proteome</keyword>
<dbReference type="Pfam" id="PF26035">
    <property type="entry name" value="DUF8010"/>
    <property type="match status" value="1"/>
</dbReference>
<sequence length="227" mass="24119">MSQAEYLDLYAGGPGLQALLGRAVSLDASALARLQQLDGDAVDVFVTTPFSVVAARRVNGVPSRDRAVVSAQTMLAAVSEFNSARPSSQRLDLGTPRDPFWPGALPPAAGFREVDRVPVGVARRLADKGQALARQFSGPLGPPRSLLDQTVVTVTGPAGEDAQEGGAEVTVEVPMRVIFTCTSLGLIPGFNAGMDVPRYLRVSHRGRWLRVDCPFGAVYYSRTIGLV</sequence>
<organism evidence="3 4">
    <name type="scientific">Corynebacterium atypicum</name>
    <dbReference type="NCBI Taxonomy" id="191610"/>
    <lineage>
        <taxon>Bacteria</taxon>
        <taxon>Bacillati</taxon>
        <taxon>Actinomycetota</taxon>
        <taxon>Actinomycetes</taxon>
        <taxon>Mycobacteriales</taxon>
        <taxon>Corynebacteriaceae</taxon>
        <taxon>Corynebacterium</taxon>
    </lineage>
</organism>
<proteinExistence type="predicted"/>
<dbReference type="Proteomes" id="UP000028504">
    <property type="component" value="Chromosome"/>
</dbReference>
<evidence type="ECO:0000313" key="4">
    <source>
        <dbReference type="Proteomes" id="UP000028504"/>
    </source>
</evidence>
<feature type="domain" description="DUF8185" evidence="2">
    <location>
        <begin position="106"/>
        <end position="222"/>
    </location>
</feature>